<organism evidence="1 2">
    <name type="scientific">Passalora fulva</name>
    <name type="common">Tomato leaf mold</name>
    <name type="synonym">Cladosporium fulvum</name>
    <dbReference type="NCBI Taxonomy" id="5499"/>
    <lineage>
        <taxon>Eukaryota</taxon>
        <taxon>Fungi</taxon>
        <taxon>Dikarya</taxon>
        <taxon>Ascomycota</taxon>
        <taxon>Pezizomycotina</taxon>
        <taxon>Dothideomycetes</taxon>
        <taxon>Dothideomycetidae</taxon>
        <taxon>Mycosphaerellales</taxon>
        <taxon>Mycosphaerellaceae</taxon>
        <taxon>Fulvia</taxon>
    </lineage>
</organism>
<dbReference type="RefSeq" id="XP_047768941.1">
    <property type="nucleotide sequence ID" value="XM_047913100.1"/>
</dbReference>
<reference evidence="1" key="2">
    <citation type="journal article" date="2022" name="Microb. Genom.">
        <title>A chromosome-scale genome assembly of the tomato pathogen Cladosporium fulvum reveals a compartmentalized genome architecture and the presence of a dispensable chromosome.</title>
        <authorList>
            <person name="Zaccaron A.Z."/>
            <person name="Chen L.H."/>
            <person name="Samaras A."/>
            <person name="Stergiopoulos I."/>
        </authorList>
    </citation>
    <scope>NUCLEOTIDE SEQUENCE</scope>
    <source>
        <strain evidence="1">Race5_Kim</strain>
    </source>
</reference>
<dbReference type="Proteomes" id="UP000756132">
    <property type="component" value="Chromosome 12"/>
</dbReference>
<accession>A0A9Q8PLE4</accession>
<dbReference type="OrthoDB" id="10541493at2759"/>
<keyword evidence="2" id="KW-1185">Reference proteome</keyword>
<dbReference type="GeneID" id="71993830"/>
<dbReference type="KEGG" id="ffu:CLAFUR5_13952"/>
<dbReference type="EMBL" id="CP090174">
    <property type="protein sequence ID" value="UJO24575.1"/>
    <property type="molecule type" value="Genomic_DNA"/>
</dbReference>
<dbReference type="AlphaFoldDB" id="A0A9Q8PLE4"/>
<evidence type="ECO:0000313" key="2">
    <source>
        <dbReference type="Proteomes" id="UP000756132"/>
    </source>
</evidence>
<evidence type="ECO:0000313" key="1">
    <source>
        <dbReference type="EMBL" id="UJO24575.1"/>
    </source>
</evidence>
<name>A0A9Q8PLE4_PASFU</name>
<proteinExistence type="predicted"/>
<protein>
    <submittedName>
        <fullName evidence="1">Uncharacterized protein</fullName>
    </submittedName>
</protein>
<reference evidence="1" key="1">
    <citation type="submission" date="2021-12" db="EMBL/GenBank/DDBJ databases">
        <authorList>
            <person name="Zaccaron A."/>
            <person name="Stergiopoulos I."/>
        </authorList>
    </citation>
    <scope>NUCLEOTIDE SEQUENCE</scope>
    <source>
        <strain evidence="1">Race5_Kim</strain>
    </source>
</reference>
<sequence>MQTLLEALICAFLTIKVFRKKLPWNSPMDCLTDPSLAPMDKYFRRCLEAKRVKYEKVVHAAAFDQIKDEEFQNTTVMEAAEVLTTEFAFTVMDQITLFRKGRTPTDGWYRRFLDNLKDVFWNALIMRGQFEASMDNFIIQWRWPKEPFDIDTMTTPSGHYSNKGAPVQYTILPAIVRHDYGSKGPGITAFRAMVSLNSKDIVGISKRG</sequence>
<gene>
    <name evidence="1" type="ORF">CLAFUR5_13952</name>
</gene>